<feature type="domain" description="CinA C-terminal" evidence="1">
    <location>
        <begin position="133"/>
        <end position="279"/>
    </location>
</feature>
<gene>
    <name evidence="2" type="ORF">WOB96_09975</name>
</gene>
<dbReference type="InterPro" id="IPR036653">
    <property type="entry name" value="CinA-like_C"/>
</dbReference>
<reference evidence="2 3" key="1">
    <citation type="submission" date="2024-04" db="EMBL/GenBank/DDBJ databases">
        <authorList>
            <person name="Abashina T."/>
            <person name="Shaikin A."/>
        </authorList>
    </citation>
    <scope>NUCLEOTIDE SEQUENCE [LARGE SCALE GENOMIC DNA]</scope>
    <source>
        <strain evidence="2 3">AAFK</strain>
    </source>
</reference>
<dbReference type="Gene3D" id="3.90.950.20">
    <property type="entry name" value="CinA-like"/>
    <property type="match status" value="1"/>
</dbReference>
<dbReference type="RefSeq" id="WP_341371148.1">
    <property type="nucleotide sequence ID" value="NZ_JBBPCO010000009.1"/>
</dbReference>
<evidence type="ECO:0000313" key="2">
    <source>
        <dbReference type="EMBL" id="MEK8090091.1"/>
    </source>
</evidence>
<sequence>MNKSARILLSVAQADAAMLARRLAARLELSGVPTRVEISACLQAQEEQIGVALGDFQGLATWLAQPNRHHFSPLDWLGMRAFCDQQFPLDHAVHTVLKAVCEQGIMVTPGEYWHLGGTSGEGLLLDFAPPELALVQALQARGETLALAESCTGGGLAARITNVPGASAVFQAGLVTYGNDAKQALLGVQAETLARMGAVSEPTALEMLAGALRQAEWAAAITGIAGPGGATPGKPVGTVCIAWGRRQGPQCVDTFHFPGDRWAVRHAAGNVALGRLLELIHEPAG</sequence>
<accession>A0ABU9DAT9</accession>
<dbReference type="EMBL" id="JBBPCO010000009">
    <property type="protein sequence ID" value="MEK8090091.1"/>
    <property type="molecule type" value="Genomic_DNA"/>
</dbReference>
<keyword evidence="3" id="KW-1185">Reference proteome</keyword>
<dbReference type="SUPFAM" id="SSF142433">
    <property type="entry name" value="CinA-like"/>
    <property type="match status" value="1"/>
</dbReference>
<protein>
    <submittedName>
        <fullName evidence="2">CinA family protein</fullName>
    </submittedName>
</protein>
<comment type="caution">
    <text evidence="2">The sequence shown here is derived from an EMBL/GenBank/DDBJ whole genome shotgun (WGS) entry which is preliminary data.</text>
</comment>
<name>A0ABU9DAT9_9PROT</name>
<dbReference type="Proteomes" id="UP001446205">
    <property type="component" value="Unassembled WGS sequence"/>
</dbReference>
<dbReference type="Pfam" id="PF02464">
    <property type="entry name" value="CinA"/>
    <property type="match status" value="1"/>
</dbReference>
<evidence type="ECO:0000259" key="1">
    <source>
        <dbReference type="Pfam" id="PF02464"/>
    </source>
</evidence>
<dbReference type="NCBIfam" id="TIGR00199">
    <property type="entry name" value="PncC_domain"/>
    <property type="match status" value="1"/>
</dbReference>
<dbReference type="InterPro" id="IPR008136">
    <property type="entry name" value="CinA_C"/>
</dbReference>
<organism evidence="2 3">
    <name type="scientific">Thermithiobacillus plumbiphilus</name>
    <dbReference type="NCBI Taxonomy" id="1729899"/>
    <lineage>
        <taxon>Bacteria</taxon>
        <taxon>Pseudomonadati</taxon>
        <taxon>Pseudomonadota</taxon>
        <taxon>Acidithiobacillia</taxon>
        <taxon>Acidithiobacillales</taxon>
        <taxon>Thermithiobacillaceae</taxon>
        <taxon>Thermithiobacillus</taxon>
    </lineage>
</organism>
<evidence type="ECO:0000313" key="3">
    <source>
        <dbReference type="Proteomes" id="UP001446205"/>
    </source>
</evidence>
<proteinExistence type="predicted"/>